<evidence type="ECO:0000313" key="2">
    <source>
        <dbReference type="Proteomes" id="UP000192940"/>
    </source>
</evidence>
<dbReference type="Gene3D" id="1.10.10.60">
    <property type="entry name" value="Homeodomain-like"/>
    <property type="match status" value="1"/>
</dbReference>
<dbReference type="GO" id="GO:0003677">
    <property type="term" value="F:DNA binding"/>
    <property type="evidence" value="ECO:0007669"/>
    <property type="project" value="UniProtKB-KW"/>
</dbReference>
<dbReference type="STRING" id="1313296.SAMN05661091_5373"/>
<dbReference type="RefSeq" id="WP_208915994.1">
    <property type="nucleotide sequence ID" value="NZ_LT840184.1"/>
</dbReference>
<proteinExistence type="predicted"/>
<dbReference type="AlphaFoldDB" id="A0A1X7HRI8"/>
<name>A0A1X7HRI8_9BACL</name>
<dbReference type="Proteomes" id="UP000192940">
    <property type="component" value="Chromosome I"/>
</dbReference>
<protein>
    <submittedName>
        <fullName evidence="1">Homeodomain-like domain-containing protein</fullName>
    </submittedName>
</protein>
<gene>
    <name evidence="1" type="ORF">SAMN05661091_5373</name>
</gene>
<keyword evidence="1" id="KW-0371">Homeobox</keyword>
<dbReference type="EMBL" id="LT840184">
    <property type="protein sequence ID" value="SMF91202.1"/>
    <property type="molecule type" value="Genomic_DNA"/>
</dbReference>
<evidence type="ECO:0000313" key="1">
    <source>
        <dbReference type="EMBL" id="SMF91202.1"/>
    </source>
</evidence>
<reference evidence="1 2" key="1">
    <citation type="submission" date="2017-04" db="EMBL/GenBank/DDBJ databases">
        <authorList>
            <person name="Afonso C.L."/>
            <person name="Miller P.J."/>
            <person name="Scott M.A."/>
            <person name="Spackman E."/>
            <person name="Goraichik I."/>
            <person name="Dimitrov K.M."/>
            <person name="Suarez D.L."/>
            <person name="Swayne D.E."/>
        </authorList>
    </citation>
    <scope>NUCLEOTIDE SEQUENCE [LARGE SCALE GENOMIC DNA]</scope>
    <source>
        <strain evidence="1 2">N3/975</strain>
    </source>
</reference>
<keyword evidence="1" id="KW-0238">DNA-binding</keyword>
<organism evidence="1 2">
    <name type="scientific">Paenibacillus uliginis N3/975</name>
    <dbReference type="NCBI Taxonomy" id="1313296"/>
    <lineage>
        <taxon>Bacteria</taxon>
        <taxon>Bacillati</taxon>
        <taxon>Bacillota</taxon>
        <taxon>Bacilli</taxon>
        <taxon>Bacillales</taxon>
        <taxon>Paenibacillaceae</taxon>
        <taxon>Paenibacillus</taxon>
    </lineage>
</organism>
<accession>A0A1X7HRI8</accession>
<keyword evidence="2" id="KW-1185">Reference proteome</keyword>
<sequence>MAKKKRRTRRPPLNELHYAAIDLLSDVPTRNHEDISHILGISRMTLYRWRQRDDFDRELGKAITRKVRAKHPHRKLRWELNTPAQVERFFIASGWLT</sequence>